<reference evidence="11" key="3">
    <citation type="submission" date="2010-09" db="EMBL/GenBank/DDBJ databases">
        <title>Annotation of Gaeumannomyces graminis var. tritici R3-111a-1.</title>
        <authorList>
            <consortium name="The Broad Institute Genome Sequencing Platform"/>
            <person name="Ma L.-J."/>
            <person name="Dead R."/>
            <person name="Young S.K."/>
            <person name="Zeng Q."/>
            <person name="Gargeya S."/>
            <person name="Fitzgerald M."/>
            <person name="Haas B."/>
            <person name="Abouelleil A."/>
            <person name="Alvarado L."/>
            <person name="Arachchi H.M."/>
            <person name="Berlin A."/>
            <person name="Brown A."/>
            <person name="Chapman S.B."/>
            <person name="Chen Z."/>
            <person name="Dunbar C."/>
            <person name="Freedman E."/>
            <person name="Gearin G."/>
            <person name="Gellesch M."/>
            <person name="Goldberg J."/>
            <person name="Griggs A."/>
            <person name="Gujja S."/>
            <person name="Heiman D."/>
            <person name="Howarth C."/>
            <person name="Larson L."/>
            <person name="Lui A."/>
            <person name="MacDonald P.J.P."/>
            <person name="Mehta T."/>
            <person name="Montmayeur A."/>
            <person name="Murphy C."/>
            <person name="Neiman D."/>
            <person name="Pearson M."/>
            <person name="Priest M."/>
            <person name="Roberts A."/>
            <person name="Saif S."/>
            <person name="Shea T."/>
            <person name="Shenoy N."/>
            <person name="Sisk P."/>
            <person name="Stolte C."/>
            <person name="Sykes S."/>
            <person name="Yandava C."/>
            <person name="Wortman J."/>
            <person name="Nusbaum C."/>
            <person name="Birren B."/>
        </authorList>
    </citation>
    <scope>NUCLEOTIDE SEQUENCE</scope>
    <source>
        <strain evidence="11">R3-111a-1</strain>
    </source>
</reference>
<feature type="transmembrane region" description="Helical" evidence="9">
    <location>
        <begin position="266"/>
        <end position="285"/>
    </location>
</feature>
<dbReference type="HOGENOM" id="CLU_008455_11_5_1"/>
<feature type="transmembrane region" description="Helical" evidence="9">
    <location>
        <begin position="297"/>
        <end position="317"/>
    </location>
</feature>
<feature type="transmembrane region" description="Helical" evidence="9">
    <location>
        <begin position="238"/>
        <end position="259"/>
    </location>
</feature>
<dbReference type="EnsemblFungi" id="EJT80870">
    <property type="protein sequence ID" value="EJT80870"/>
    <property type="gene ID" value="GGTG_00863"/>
</dbReference>
<proteinExistence type="inferred from homology"/>
<keyword evidence="5 9" id="KW-0812">Transmembrane</keyword>
<dbReference type="Gene3D" id="1.20.1250.20">
    <property type="entry name" value="MFS general substrate transporter like domains"/>
    <property type="match status" value="1"/>
</dbReference>
<feature type="transmembrane region" description="Helical" evidence="9">
    <location>
        <begin position="377"/>
        <end position="403"/>
    </location>
</feature>
<dbReference type="PROSITE" id="PS50850">
    <property type="entry name" value="MFS"/>
    <property type="match status" value="1"/>
</dbReference>
<feature type="transmembrane region" description="Helical" evidence="9">
    <location>
        <begin position="178"/>
        <end position="197"/>
    </location>
</feature>
<dbReference type="CDD" id="cd17323">
    <property type="entry name" value="MFS_Tpo1_MDR_like"/>
    <property type="match status" value="1"/>
</dbReference>
<reference evidence="13" key="1">
    <citation type="submission" date="2010-07" db="EMBL/GenBank/DDBJ databases">
        <title>The genome sequence of Gaeumannomyces graminis var. tritici strain R3-111a-1.</title>
        <authorList>
            <consortium name="The Broad Institute Genome Sequencing Platform"/>
            <person name="Ma L.-J."/>
            <person name="Dead R."/>
            <person name="Young S."/>
            <person name="Zeng Q."/>
            <person name="Koehrsen M."/>
            <person name="Alvarado L."/>
            <person name="Berlin A."/>
            <person name="Chapman S.B."/>
            <person name="Chen Z."/>
            <person name="Freedman E."/>
            <person name="Gellesch M."/>
            <person name="Goldberg J."/>
            <person name="Griggs A."/>
            <person name="Gujja S."/>
            <person name="Heilman E.R."/>
            <person name="Heiman D."/>
            <person name="Hepburn T."/>
            <person name="Howarth C."/>
            <person name="Jen D."/>
            <person name="Larson L."/>
            <person name="Mehta T."/>
            <person name="Neiman D."/>
            <person name="Pearson M."/>
            <person name="Roberts A."/>
            <person name="Saif S."/>
            <person name="Shea T."/>
            <person name="Shenoy N."/>
            <person name="Sisk P."/>
            <person name="Stolte C."/>
            <person name="Sykes S."/>
            <person name="Walk T."/>
            <person name="White J."/>
            <person name="Yandava C."/>
            <person name="Haas B."/>
            <person name="Nusbaum C."/>
            <person name="Birren B."/>
        </authorList>
    </citation>
    <scope>NUCLEOTIDE SEQUENCE [LARGE SCALE GENOMIC DNA]</scope>
    <source>
        <strain evidence="13">R3-111a-1</strain>
    </source>
</reference>
<feature type="transmembrane region" description="Helical" evidence="9">
    <location>
        <begin position="144"/>
        <end position="166"/>
    </location>
</feature>
<evidence type="ECO:0000313" key="11">
    <source>
        <dbReference type="EMBL" id="EJT80870.1"/>
    </source>
</evidence>
<feature type="transmembrane region" description="Helical" evidence="9">
    <location>
        <begin position="409"/>
        <end position="431"/>
    </location>
</feature>
<feature type="domain" description="Major facilitator superfamily (MFS) profile" evidence="10">
    <location>
        <begin position="144"/>
        <end position="581"/>
    </location>
</feature>
<dbReference type="GeneID" id="20341321"/>
<evidence type="ECO:0000256" key="3">
    <source>
        <dbReference type="ARBA" id="ARBA00008335"/>
    </source>
</evidence>
<evidence type="ECO:0000259" key="10">
    <source>
        <dbReference type="PROSITE" id="PS50850"/>
    </source>
</evidence>
<evidence type="ECO:0000256" key="7">
    <source>
        <dbReference type="ARBA" id="ARBA00023136"/>
    </source>
</evidence>
<feature type="compositionally biased region" description="Basic and acidic residues" evidence="8">
    <location>
        <begin position="1"/>
        <end position="19"/>
    </location>
</feature>
<dbReference type="eggNOG" id="KOG0255">
    <property type="taxonomic scope" value="Eukaryota"/>
</dbReference>
<dbReference type="Pfam" id="PF07690">
    <property type="entry name" value="MFS_1"/>
    <property type="match status" value="1"/>
</dbReference>
<reference evidence="12" key="5">
    <citation type="submission" date="2018-04" db="UniProtKB">
        <authorList>
            <consortium name="EnsemblFungi"/>
        </authorList>
    </citation>
    <scope>IDENTIFICATION</scope>
    <source>
        <strain evidence="12">R3-111a-1</strain>
    </source>
</reference>
<dbReference type="PANTHER" id="PTHR23502">
    <property type="entry name" value="MAJOR FACILITATOR SUPERFAMILY"/>
    <property type="match status" value="1"/>
</dbReference>
<gene>
    <name evidence="12" type="primary">20341321</name>
    <name evidence="11" type="ORF">GGTG_00863</name>
</gene>
<evidence type="ECO:0000256" key="5">
    <source>
        <dbReference type="ARBA" id="ARBA00022692"/>
    </source>
</evidence>
<feature type="transmembrane region" description="Helical" evidence="9">
    <location>
        <begin position="209"/>
        <end position="226"/>
    </location>
</feature>
<dbReference type="GO" id="GO:0022857">
    <property type="term" value="F:transmembrane transporter activity"/>
    <property type="evidence" value="ECO:0007669"/>
    <property type="project" value="InterPro"/>
</dbReference>
<dbReference type="STRING" id="644352.J3NHX7"/>
<keyword evidence="6 9" id="KW-1133">Transmembrane helix</keyword>
<feature type="transmembrane region" description="Helical" evidence="9">
    <location>
        <begin position="555"/>
        <end position="577"/>
    </location>
</feature>
<dbReference type="InterPro" id="IPR020846">
    <property type="entry name" value="MFS_dom"/>
</dbReference>
<evidence type="ECO:0000256" key="9">
    <source>
        <dbReference type="SAM" id="Phobius"/>
    </source>
</evidence>
<protein>
    <submittedName>
        <fullName evidence="11">Fluconazole resistance protein 1</fullName>
    </submittedName>
</protein>
<evidence type="ECO:0000256" key="4">
    <source>
        <dbReference type="ARBA" id="ARBA00022475"/>
    </source>
</evidence>
<comment type="subcellular location">
    <subcellularLocation>
        <location evidence="2">Cell membrane</location>
    </subcellularLocation>
    <subcellularLocation>
        <location evidence="1">Membrane</location>
        <topology evidence="1">Multi-pass membrane protein</topology>
    </subcellularLocation>
</comment>
<dbReference type="AlphaFoldDB" id="J3NHX7"/>
<dbReference type="SUPFAM" id="SSF103473">
    <property type="entry name" value="MFS general substrate transporter"/>
    <property type="match status" value="1"/>
</dbReference>
<keyword evidence="13" id="KW-1185">Reference proteome</keyword>
<keyword evidence="7 9" id="KW-0472">Membrane</keyword>
<feature type="transmembrane region" description="Helical" evidence="9">
    <location>
        <begin position="460"/>
        <end position="480"/>
    </location>
</feature>
<sequence>MDRKDLEKESAPELAKKSAEAPTSCDASSASDDDEPEYAPIRNPPASAGAPRPPSSKEGGGGDLNRPLTAASSASRRTVSRVRSNNGYGCDDGDDDGDGNRGADGNAAGPDHPPERDPFEVCFEKGDRDPLCPRSMGIARKWMIVLITSCGALCVTCASSIYTSSYGPMTAEFGCSNLVATIGLSTFVLGIAMGPAWSPLSEFYGRRPVYLASFLLFAVWIVPSAVAHNIETMIVARFFQGFTGSAFLSVSGGTVSDLFSKQDMSLPMAVFTLAPFIGPCIGPLMGGFINTYVDWRWTHWVLVAWSLVLLAAVALLVPETYHPVLLRDRARALRAETGDGRWVAPMERRRAGQSSSVAGSVARSLLRPFQMLASEPICVALDLYSAILLGILYLFFGAFPLVFSRNHGFALWQTGMTFLGLLVGMVAGVFTDPYWQRARARLVAALERETGVEGASEPEFHLPCVMAGGVLTPVGLFMFGWTTFPWVHWIVPLIGSAVFGIGYMLAFKGIFTYLVDAYPTYSASAIAANVFVRCALAAAFPLFGVQMYNALGYQWATSVLAFLTVAMMPFPFIFFYYGKKIRARSRYAAQ</sequence>
<dbReference type="RefSeq" id="XP_009216879.1">
    <property type="nucleotide sequence ID" value="XM_009218615.1"/>
</dbReference>
<dbReference type="InterPro" id="IPR036259">
    <property type="entry name" value="MFS_trans_sf"/>
</dbReference>
<accession>J3NHX7</accession>
<name>J3NHX7_GAET3</name>
<dbReference type="EMBL" id="GL385395">
    <property type="protein sequence ID" value="EJT80870.1"/>
    <property type="molecule type" value="Genomic_DNA"/>
</dbReference>
<evidence type="ECO:0000256" key="1">
    <source>
        <dbReference type="ARBA" id="ARBA00004141"/>
    </source>
</evidence>
<dbReference type="PANTHER" id="PTHR23502:SF7">
    <property type="entry name" value="DRUG_PROTON ANTIPORTER YHK8-RELATED"/>
    <property type="match status" value="1"/>
</dbReference>
<evidence type="ECO:0000256" key="2">
    <source>
        <dbReference type="ARBA" id="ARBA00004236"/>
    </source>
</evidence>
<dbReference type="FunFam" id="1.20.1250.20:FF:000082">
    <property type="entry name" value="MFS multidrug transporter, putative"/>
    <property type="match status" value="1"/>
</dbReference>
<dbReference type="FunCoup" id="J3NHX7">
    <property type="interactions" value="28"/>
</dbReference>
<feature type="transmembrane region" description="Helical" evidence="9">
    <location>
        <begin position="486"/>
        <end position="506"/>
    </location>
</feature>
<evidence type="ECO:0000256" key="8">
    <source>
        <dbReference type="SAM" id="MobiDB-lite"/>
    </source>
</evidence>
<evidence type="ECO:0000256" key="6">
    <source>
        <dbReference type="ARBA" id="ARBA00022989"/>
    </source>
</evidence>
<evidence type="ECO:0000313" key="13">
    <source>
        <dbReference type="Proteomes" id="UP000006039"/>
    </source>
</evidence>
<dbReference type="GO" id="GO:0005886">
    <property type="term" value="C:plasma membrane"/>
    <property type="evidence" value="ECO:0007669"/>
    <property type="project" value="UniProtKB-SubCell"/>
</dbReference>
<dbReference type="Proteomes" id="UP000006039">
    <property type="component" value="Unassembled WGS sequence"/>
</dbReference>
<reference evidence="12" key="4">
    <citation type="journal article" date="2015" name="G3 (Bethesda)">
        <title>Genome sequences of three phytopathogenic species of the Magnaporthaceae family of fungi.</title>
        <authorList>
            <person name="Okagaki L.H."/>
            <person name="Nunes C.C."/>
            <person name="Sailsbery J."/>
            <person name="Clay B."/>
            <person name="Brown D."/>
            <person name="John T."/>
            <person name="Oh Y."/>
            <person name="Young N."/>
            <person name="Fitzgerald M."/>
            <person name="Haas B.J."/>
            <person name="Zeng Q."/>
            <person name="Young S."/>
            <person name="Adiconis X."/>
            <person name="Fan L."/>
            <person name="Levin J.Z."/>
            <person name="Mitchell T.K."/>
            <person name="Okubara P.A."/>
            <person name="Farman M.L."/>
            <person name="Kohn L.M."/>
            <person name="Birren B."/>
            <person name="Ma L.-J."/>
            <person name="Dean R.A."/>
        </authorList>
    </citation>
    <scope>NUCLEOTIDE SEQUENCE</scope>
    <source>
        <strain evidence="12">R3-111a-1</strain>
    </source>
</reference>
<dbReference type="OrthoDB" id="3561359at2759"/>
<feature type="transmembrane region" description="Helical" evidence="9">
    <location>
        <begin position="518"/>
        <end position="543"/>
    </location>
</feature>
<dbReference type="VEuPathDB" id="FungiDB:GGTG_00863"/>
<feature type="compositionally biased region" description="Low complexity" evidence="8">
    <location>
        <begin position="69"/>
        <end position="89"/>
    </location>
</feature>
<evidence type="ECO:0000313" key="12">
    <source>
        <dbReference type="EnsemblFungi" id="EJT80870"/>
    </source>
</evidence>
<reference evidence="11" key="2">
    <citation type="submission" date="2010-07" db="EMBL/GenBank/DDBJ databases">
        <authorList>
            <consortium name="The Broad Institute Genome Sequencing Platform"/>
            <consortium name="Broad Institute Genome Sequencing Center for Infectious Disease"/>
            <person name="Ma L.-J."/>
            <person name="Dead R."/>
            <person name="Young S."/>
            <person name="Zeng Q."/>
            <person name="Koehrsen M."/>
            <person name="Alvarado L."/>
            <person name="Berlin A."/>
            <person name="Chapman S.B."/>
            <person name="Chen Z."/>
            <person name="Freedman E."/>
            <person name="Gellesch M."/>
            <person name="Goldberg J."/>
            <person name="Griggs A."/>
            <person name="Gujja S."/>
            <person name="Heilman E.R."/>
            <person name="Heiman D."/>
            <person name="Hepburn T."/>
            <person name="Howarth C."/>
            <person name="Jen D."/>
            <person name="Larson L."/>
            <person name="Mehta T."/>
            <person name="Neiman D."/>
            <person name="Pearson M."/>
            <person name="Roberts A."/>
            <person name="Saif S."/>
            <person name="Shea T."/>
            <person name="Shenoy N."/>
            <person name="Sisk P."/>
            <person name="Stolte C."/>
            <person name="Sykes S."/>
            <person name="Walk T."/>
            <person name="White J."/>
            <person name="Yandava C."/>
            <person name="Haas B."/>
            <person name="Nusbaum C."/>
            <person name="Birren B."/>
        </authorList>
    </citation>
    <scope>NUCLEOTIDE SEQUENCE</scope>
    <source>
        <strain evidence="11">R3-111a-1</strain>
    </source>
</reference>
<feature type="region of interest" description="Disordered" evidence="8">
    <location>
        <begin position="1"/>
        <end position="120"/>
    </location>
</feature>
<keyword evidence="4" id="KW-1003">Cell membrane</keyword>
<organism evidence="11">
    <name type="scientific">Gaeumannomyces tritici (strain R3-111a-1)</name>
    <name type="common">Wheat and barley take-all root rot fungus</name>
    <name type="synonym">Gaeumannomyces graminis var. tritici</name>
    <dbReference type="NCBI Taxonomy" id="644352"/>
    <lineage>
        <taxon>Eukaryota</taxon>
        <taxon>Fungi</taxon>
        <taxon>Dikarya</taxon>
        <taxon>Ascomycota</taxon>
        <taxon>Pezizomycotina</taxon>
        <taxon>Sordariomycetes</taxon>
        <taxon>Sordariomycetidae</taxon>
        <taxon>Magnaporthales</taxon>
        <taxon>Magnaporthaceae</taxon>
        <taxon>Gaeumannomyces</taxon>
    </lineage>
</organism>
<dbReference type="InterPro" id="IPR011701">
    <property type="entry name" value="MFS"/>
</dbReference>
<comment type="similarity">
    <text evidence="3">Belongs to the major facilitator superfamily.</text>
</comment>